<dbReference type="UniPathway" id="UPA00072"/>
<evidence type="ECO:0000256" key="13">
    <source>
        <dbReference type="PIRSR" id="PIRSR004762-2"/>
    </source>
</evidence>
<feature type="binding site" evidence="11 12">
    <location>
        <position position="59"/>
    </location>
    <ligand>
        <name>[4Fe-4S] cluster</name>
        <dbReference type="ChEBI" id="CHEBI:49883"/>
        <note>4Fe-4S-S-AdoMet</note>
    </ligand>
</feature>
<dbReference type="HOGENOM" id="CLU_040406_1_1_2"/>
<comment type="subunit">
    <text evidence="11">The FO synthase complex consists of two subunits, CofG and CofH.</text>
</comment>
<dbReference type="SUPFAM" id="SSF102114">
    <property type="entry name" value="Radical SAM enzymes"/>
    <property type="match status" value="1"/>
</dbReference>
<dbReference type="KEGG" id="mjh:JH146_0555"/>
<dbReference type="STRING" id="1301915.JH146_0555"/>
<dbReference type="SFLD" id="SFLDF00293">
    <property type="entry name" value="((2_3_4_5-tetrahydroxypentyl)a"/>
    <property type="match status" value="1"/>
</dbReference>
<evidence type="ECO:0000256" key="12">
    <source>
        <dbReference type="PIRSR" id="PIRSR004762-1"/>
    </source>
</evidence>
<keyword evidence="8 11" id="KW-0411">Iron-sulfur</keyword>
<feature type="domain" description="Radical SAM core" evidence="14">
    <location>
        <begin position="45"/>
        <end position="278"/>
    </location>
</feature>
<dbReference type="NCBIfam" id="TIGR03551">
    <property type="entry name" value="F420_cofH"/>
    <property type="match status" value="1"/>
</dbReference>
<dbReference type="PANTHER" id="PTHR43076">
    <property type="entry name" value="FO SYNTHASE (COFH)"/>
    <property type="match status" value="1"/>
</dbReference>
<comment type="similarity">
    <text evidence="11">Belongs to the radical SAM superfamily. CofH family.</text>
</comment>
<dbReference type="GO" id="GO:0141093">
    <property type="term" value="F:5-amino-6-(D-ribitylamino)uracil--L-tyrosine 4-hydroxyphenyl transferase activity"/>
    <property type="evidence" value="ECO:0007669"/>
    <property type="project" value="UniProtKB-EC"/>
</dbReference>
<evidence type="ECO:0000256" key="6">
    <source>
        <dbReference type="ARBA" id="ARBA00022723"/>
    </source>
</evidence>
<dbReference type="FunFam" id="3.20.20.70:FF:000134">
    <property type="entry name" value="7,8-didemethyl-8-hydroxy-5-deazariboflavin synthase"/>
    <property type="match status" value="1"/>
</dbReference>
<evidence type="ECO:0000256" key="4">
    <source>
        <dbReference type="ARBA" id="ARBA00022679"/>
    </source>
</evidence>
<dbReference type="GO" id="GO:0051539">
    <property type="term" value="F:4 iron, 4 sulfur cluster binding"/>
    <property type="evidence" value="ECO:0007669"/>
    <property type="project" value="UniProtKB-KW"/>
</dbReference>
<dbReference type="SFLD" id="SFLDG01389">
    <property type="entry name" value="menaquinone_synthsis_involved"/>
    <property type="match status" value="1"/>
</dbReference>
<dbReference type="InterPro" id="IPR006638">
    <property type="entry name" value="Elp3/MiaA/NifB-like_rSAM"/>
</dbReference>
<dbReference type="HAMAP" id="MF_01612">
    <property type="entry name" value="FO_synth_sub2"/>
    <property type="match status" value="1"/>
</dbReference>
<evidence type="ECO:0000256" key="9">
    <source>
        <dbReference type="ARBA" id="ARBA00048468"/>
    </source>
</evidence>
<comment type="catalytic activity">
    <reaction evidence="9 11">
        <text>5-amino-6-(D-ribitylamino)uracil + L-tyrosine + S-adenosyl-L-methionine = 5-amino-5-(4-hydroxybenzyl)-6-(D-ribitylimino)-5,6-dihydrouracil + 2-iminoacetate + 5'-deoxyadenosine + L-methionine + H(+)</text>
        <dbReference type="Rhea" id="RHEA:55200"/>
        <dbReference type="ChEBI" id="CHEBI:15378"/>
        <dbReference type="ChEBI" id="CHEBI:15934"/>
        <dbReference type="ChEBI" id="CHEBI:17319"/>
        <dbReference type="ChEBI" id="CHEBI:57844"/>
        <dbReference type="ChEBI" id="CHEBI:58315"/>
        <dbReference type="ChEBI" id="CHEBI:59789"/>
        <dbReference type="ChEBI" id="CHEBI:77846"/>
        <dbReference type="ChEBI" id="CHEBI:85936"/>
        <dbReference type="EC" id="2.5.1.147"/>
    </reaction>
</comment>
<dbReference type="NCBIfam" id="TIGR00423">
    <property type="entry name" value="CofH family radical SAM protein"/>
    <property type="match status" value="1"/>
</dbReference>
<dbReference type="Pfam" id="PF19288">
    <property type="entry name" value="CofH_C"/>
    <property type="match status" value="1"/>
</dbReference>
<evidence type="ECO:0000256" key="8">
    <source>
        <dbReference type="ARBA" id="ARBA00023014"/>
    </source>
</evidence>
<dbReference type="PANTHER" id="PTHR43076:SF1">
    <property type="entry name" value="LIPOYL SYNTHASE 2"/>
    <property type="match status" value="1"/>
</dbReference>
<feature type="binding site" evidence="11 12">
    <location>
        <position position="63"/>
    </location>
    <ligand>
        <name>[4Fe-4S] cluster</name>
        <dbReference type="ChEBI" id="CHEBI:49883"/>
        <note>4Fe-4S-S-AdoMet</note>
    </ligand>
</feature>
<gene>
    <name evidence="11" type="primary">cofH</name>
    <name evidence="15" type="ORF">JH146_0555</name>
</gene>
<evidence type="ECO:0000256" key="1">
    <source>
        <dbReference type="ARBA" id="ARBA00004712"/>
    </source>
</evidence>
<dbReference type="CDD" id="cd01335">
    <property type="entry name" value="Radical_SAM"/>
    <property type="match status" value="1"/>
</dbReference>
<dbReference type="SFLD" id="SFLDF00343">
    <property type="entry name" value="aminofutalosine_synthase_(mqnE"/>
    <property type="match status" value="1"/>
</dbReference>
<evidence type="ECO:0000256" key="7">
    <source>
        <dbReference type="ARBA" id="ARBA00023004"/>
    </source>
</evidence>
<dbReference type="SFLD" id="SFLDF00342">
    <property type="entry name" value="cyclic_dehypoxanthine_futalosi"/>
    <property type="match status" value="1"/>
</dbReference>
<evidence type="ECO:0000259" key="14">
    <source>
        <dbReference type="PROSITE" id="PS51918"/>
    </source>
</evidence>
<comment type="function">
    <text evidence="11">Catalyzes the radical-mediated synthesis of 5-amino-5-(4-hydroxybenzyl)-6-(D-ribitylimino)-5,6-dihydrouracil from 5-amino-6-(D-ribitylamino)uracil and L-tyrosine.</text>
</comment>
<keyword evidence="3 11" id="KW-0004">4Fe-4S</keyword>
<comment type="subunit">
    <text evidence="10">Consists of two subunits, CofG and CofH.</text>
</comment>
<dbReference type="NCBIfam" id="NF005609">
    <property type="entry name" value="PRK07360.1"/>
    <property type="match status" value="1"/>
</dbReference>
<dbReference type="InterPro" id="IPR034405">
    <property type="entry name" value="F420"/>
</dbReference>
<dbReference type="EC" id="2.5.1.147" evidence="2 11"/>
<evidence type="ECO:0000313" key="15">
    <source>
        <dbReference type="EMBL" id="AIJ05404.1"/>
    </source>
</evidence>
<dbReference type="SFLD" id="SFLDG01388">
    <property type="entry name" value="7_8-didemethyl-8-hydroxy-5-dea"/>
    <property type="match status" value="1"/>
</dbReference>
<dbReference type="SFLD" id="SFLDS00029">
    <property type="entry name" value="Radical_SAM"/>
    <property type="match status" value="1"/>
</dbReference>
<sequence length="359" mass="40928">MDLEKFKEKEISKKEALELFEDNENIFELFKFADSLRKEEVGDVVTYVVNRNINFTNICIGNCRFCAFRANENDKHAYFLDIDEIAKRAVEAKKFGCTEVCIQGGLHPKIDTYYQAEILKAVHKATKPYGDIHIHAFSPMEVYFGAENAGLTIKEALKILKENGLNSMPGTAAEILDDEIRAELCPNKIKTREWINIIKEAHKLGIPTTATMMYGHIEEYKHWVNHLFIIKEIQEETNGFTEFVPLSFMHRFAPIYKERRAKAGATGIEDLKVYAVSRIIFKGLIKNIQASWVKLGKKMVQVALRCGANDVGGTLIEENISRSAGAEHGVYMSVEEIRDMIKRVGLIPKERTTLYKILD</sequence>
<dbReference type="InterPro" id="IPR045567">
    <property type="entry name" value="CofH/MnqC-like_C"/>
</dbReference>
<feature type="binding site" evidence="13">
    <location>
        <position position="174"/>
    </location>
    <ligand>
        <name>S-adenosyl-L-methionine</name>
        <dbReference type="ChEBI" id="CHEBI:59789"/>
    </ligand>
</feature>
<dbReference type="InterPro" id="IPR013785">
    <property type="entry name" value="Aldolase_TIM"/>
</dbReference>
<dbReference type="Proteomes" id="UP000028781">
    <property type="component" value="Chromosome"/>
</dbReference>
<feature type="binding site" evidence="11 12">
    <location>
        <position position="66"/>
    </location>
    <ligand>
        <name>[4Fe-4S] cluster</name>
        <dbReference type="ChEBI" id="CHEBI:49883"/>
        <note>4Fe-4S-S-AdoMet</note>
    </ligand>
</feature>
<evidence type="ECO:0000256" key="2">
    <source>
        <dbReference type="ARBA" id="ARBA00012289"/>
    </source>
</evidence>
<dbReference type="GO" id="GO:0044689">
    <property type="term" value="F:7,8-didemethyl-8-hydroxy-5-deazariboflavin synthase activity"/>
    <property type="evidence" value="ECO:0007669"/>
    <property type="project" value="TreeGrafter"/>
</dbReference>
<keyword evidence="5 11" id="KW-0949">S-adenosyl-L-methionine</keyword>
<organism evidence="15 16">
    <name type="scientific">Methanocaldococcus bathoardescens</name>
    <dbReference type="NCBI Taxonomy" id="1301915"/>
    <lineage>
        <taxon>Archaea</taxon>
        <taxon>Methanobacteriati</taxon>
        <taxon>Methanobacteriota</taxon>
        <taxon>Methanomada group</taxon>
        <taxon>Methanococci</taxon>
        <taxon>Methanococcales</taxon>
        <taxon>Methanocaldococcaceae</taxon>
        <taxon>Methanocaldococcus</taxon>
    </lineage>
</organism>
<feature type="binding site" evidence="13">
    <location>
        <position position="138"/>
    </location>
    <ligand>
        <name>(3R)-3-methyl-D-ornithine</name>
        <dbReference type="ChEBI" id="CHEBI:64642"/>
    </ligand>
</feature>
<accession>A0A076LIR7</accession>
<dbReference type="PIRSF" id="PIRSF004762">
    <property type="entry name" value="CHP00423"/>
    <property type="match status" value="1"/>
</dbReference>
<dbReference type="Gene3D" id="3.20.20.70">
    <property type="entry name" value="Aldolase class I"/>
    <property type="match status" value="1"/>
</dbReference>
<keyword evidence="7 11" id="KW-0408">Iron</keyword>
<keyword evidence="16" id="KW-1185">Reference proteome</keyword>
<dbReference type="SMART" id="SM00729">
    <property type="entry name" value="Elp3"/>
    <property type="match status" value="1"/>
</dbReference>
<evidence type="ECO:0000256" key="11">
    <source>
        <dbReference type="HAMAP-Rule" id="MF_01612"/>
    </source>
</evidence>
<dbReference type="OrthoDB" id="8186at2157"/>
<evidence type="ECO:0000256" key="5">
    <source>
        <dbReference type="ARBA" id="ARBA00022691"/>
    </source>
</evidence>
<comment type="cofactor">
    <cofactor evidence="11 12">
        <name>[4Fe-4S] cluster</name>
        <dbReference type="ChEBI" id="CHEBI:49883"/>
    </cofactor>
    <text evidence="11 12">Binds 1 [4Fe-4S] cluster. The cluster is coordinated with 3 cysteines and an exchangeable S-adenosyl-L-methionine.</text>
</comment>
<dbReference type="AlphaFoldDB" id="A0A076LIR7"/>
<reference evidence="15 16" key="1">
    <citation type="journal article" date="2015" name="Int. J. Syst. Evol. Microbiol.">
        <title>M ethanocaldococcus bathoardescens sp. nov., a hyperthermophilic methanogen isolated from a volcanically active deep-sea hydrothermal vent.</title>
        <authorList>
            <person name="Stewart L.C."/>
            <person name="Jung J.H."/>
            <person name="Kim Y.T."/>
            <person name="Kwon S.W."/>
            <person name="Park C.S."/>
            <person name="Holden J.F."/>
        </authorList>
    </citation>
    <scope>NUCLEOTIDE SEQUENCE [LARGE SCALE GENOMIC DNA]</scope>
    <source>
        <strain evidence="15 16">JH146</strain>
    </source>
</reference>
<dbReference type="GO" id="GO:0005506">
    <property type="term" value="F:iron ion binding"/>
    <property type="evidence" value="ECO:0007669"/>
    <property type="project" value="UniProtKB-UniRule"/>
</dbReference>
<dbReference type="InterPro" id="IPR058240">
    <property type="entry name" value="rSAM_sf"/>
</dbReference>
<evidence type="ECO:0000256" key="3">
    <source>
        <dbReference type="ARBA" id="ARBA00022485"/>
    </source>
</evidence>
<dbReference type="InterPro" id="IPR020050">
    <property type="entry name" value="FO_synthase_su2"/>
</dbReference>
<dbReference type="Pfam" id="PF04055">
    <property type="entry name" value="Radical_SAM"/>
    <property type="match status" value="1"/>
</dbReference>
<dbReference type="SFLD" id="SFLDG01064">
    <property type="entry name" value="F420__menaquinone_cofactor_bio"/>
    <property type="match status" value="1"/>
</dbReference>
<name>A0A076LIR7_9EURY</name>
<proteinExistence type="inferred from homology"/>
<dbReference type="EMBL" id="CP009149">
    <property type="protein sequence ID" value="AIJ05404.1"/>
    <property type="molecule type" value="Genomic_DNA"/>
</dbReference>
<dbReference type="InterPro" id="IPR007197">
    <property type="entry name" value="rSAM"/>
</dbReference>
<protein>
    <recommendedName>
        <fullName evidence="2 11">5-amino-6-(D-ribitylamino)uracil--L-tyrosine 4-hydroxyphenyl transferase</fullName>
        <ecNumber evidence="2 11">2.5.1.147</ecNumber>
    </recommendedName>
    <alternativeName>
        <fullName evidence="11">FO synthase subunit 2</fullName>
    </alternativeName>
</protein>
<dbReference type="PROSITE" id="PS51918">
    <property type="entry name" value="RADICAL_SAM"/>
    <property type="match status" value="1"/>
</dbReference>
<keyword evidence="6 11" id="KW-0479">Metal-binding</keyword>
<comment type="pathway">
    <text evidence="1 11">Cofactor biosynthesis; coenzyme F0 biosynthesis.</text>
</comment>
<feature type="binding site" evidence="13">
    <location>
        <position position="291"/>
    </location>
    <ligand>
        <name>(3R)-3-methyl-D-ornithine</name>
        <dbReference type="ChEBI" id="CHEBI:64642"/>
    </ligand>
</feature>
<evidence type="ECO:0000256" key="10">
    <source>
        <dbReference type="ARBA" id="ARBA00064449"/>
    </source>
</evidence>
<keyword evidence="4 11" id="KW-0808">Transferase</keyword>
<feature type="binding site" evidence="13">
    <location>
        <position position="65"/>
    </location>
    <ligand>
        <name>S-adenosyl-L-methionine</name>
        <dbReference type="ChEBI" id="CHEBI:59789"/>
    </ligand>
</feature>
<dbReference type="InterPro" id="IPR019940">
    <property type="entry name" value="CofH_family"/>
</dbReference>
<evidence type="ECO:0000313" key="16">
    <source>
        <dbReference type="Proteomes" id="UP000028781"/>
    </source>
</evidence>